<evidence type="ECO:0000259" key="3">
    <source>
        <dbReference type="Pfam" id="PF23375"/>
    </source>
</evidence>
<dbReference type="InterPro" id="IPR056397">
    <property type="entry name" value="Fn3_arc"/>
</dbReference>
<dbReference type="RefSeq" id="WP_089693598.1">
    <property type="nucleotide sequence ID" value="NZ_FNHL01000001.1"/>
</dbReference>
<dbReference type="OrthoDB" id="201701at2157"/>
<evidence type="ECO:0000313" key="6">
    <source>
        <dbReference type="Proteomes" id="UP000199451"/>
    </source>
</evidence>
<evidence type="ECO:0000259" key="4">
    <source>
        <dbReference type="Pfam" id="PF23379"/>
    </source>
</evidence>
<proteinExistence type="predicted"/>
<dbReference type="Pfam" id="PF23375">
    <property type="entry name" value="DUF7094"/>
    <property type="match status" value="1"/>
</dbReference>
<feature type="domain" description="Fibronectin-III type-like" evidence="2">
    <location>
        <begin position="322"/>
        <end position="401"/>
    </location>
</feature>
<dbReference type="Proteomes" id="UP000199451">
    <property type="component" value="Unassembled WGS sequence"/>
</dbReference>
<dbReference type="Pfam" id="PF23379">
    <property type="entry name" value="DUF7096"/>
    <property type="match status" value="1"/>
</dbReference>
<dbReference type="STRING" id="660521.SAMN04487949_0422"/>
<sequence>MRPLPVLFAVLLLTSSVAATAGVPGLAPASIQSGDVSSSVDAAQNRTLANVLTLAPSDTERTNFSQSGANASAALSLRDVRLSRQLNAQRTETRLADVESDTEKQAYIRRALTEVEIRMNELRQTEREAFRRHSTGEFSTTELVTELARVDTVSRQLAQNATRLADAGEDIEGFSVQTRVDAIRLELRTLQGPVRAHAAAVIRGDSSPTRVYVHTTPEGVVLSTIQERTFVREVYDGSRRLTGTNAVTGEEIEPLMSERYPSLTQRGRISAQTAREGDIWVAVVPHRRGGLTAYIDKTDPGSIFKEERSLVLNQTPPSEPVNETRVGLRLTVHPSYPGGPMLVSVEDAQTGDPVRADVSLITAPQSNSQPVELGTTNETGHLWTVSPGEEFTIQAIKTGTQSVVDIRVEPVAPNAVYDDDGGTDNQTGLAAPPERLG</sequence>
<protein>
    <submittedName>
        <fullName evidence="5">Uncharacterized protein</fullName>
    </submittedName>
</protein>
<evidence type="ECO:0000256" key="1">
    <source>
        <dbReference type="SAM" id="MobiDB-lite"/>
    </source>
</evidence>
<dbReference type="InterPro" id="IPR055522">
    <property type="entry name" value="DUF7096"/>
</dbReference>
<dbReference type="InterPro" id="IPR055520">
    <property type="entry name" value="DUF7094"/>
</dbReference>
<evidence type="ECO:0000259" key="2">
    <source>
        <dbReference type="Pfam" id="PF23374"/>
    </source>
</evidence>
<evidence type="ECO:0000313" key="5">
    <source>
        <dbReference type="EMBL" id="SDL99090.1"/>
    </source>
</evidence>
<dbReference type="AlphaFoldDB" id="A0A1G9PJX2"/>
<accession>A0A1G9PJX2</accession>
<feature type="region of interest" description="Disordered" evidence="1">
    <location>
        <begin position="414"/>
        <end position="437"/>
    </location>
</feature>
<dbReference type="Pfam" id="PF23374">
    <property type="entry name" value="Fn3_arc"/>
    <property type="match status" value="1"/>
</dbReference>
<dbReference type="EMBL" id="FNHL01000001">
    <property type="protein sequence ID" value="SDL99090.1"/>
    <property type="molecule type" value="Genomic_DNA"/>
</dbReference>
<reference evidence="6" key="1">
    <citation type="submission" date="2016-10" db="EMBL/GenBank/DDBJ databases">
        <authorList>
            <person name="Varghese N."/>
            <person name="Submissions S."/>
        </authorList>
    </citation>
    <scope>NUCLEOTIDE SEQUENCE [LARGE SCALE GENOMIC DNA]</scope>
    <source>
        <strain evidence="6">CGMCC 1.10119</strain>
    </source>
</reference>
<keyword evidence="6" id="KW-1185">Reference proteome</keyword>
<feature type="domain" description="DUF7096" evidence="4">
    <location>
        <begin position="2"/>
        <end position="206"/>
    </location>
</feature>
<feature type="domain" description="DUF7094" evidence="3">
    <location>
        <begin position="211"/>
        <end position="316"/>
    </location>
</feature>
<gene>
    <name evidence="5" type="ORF">SAMN04487949_0422</name>
</gene>
<organism evidence="5 6">
    <name type="scientific">Halogranum gelatinilyticum</name>
    <dbReference type="NCBI Taxonomy" id="660521"/>
    <lineage>
        <taxon>Archaea</taxon>
        <taxon>Methanobacteriati</taxon>
        <taxon>Methanobacteriota</taxon>
        <taxon>Stenosarchaea group</taxon>
        <taxon>Halobacteria</taxon>
        <taxon>Halobacteriales</taxon>
        <taxon>Haloferacaceae</taxon>
    </lineage>
</organism>
<name>A0A1G9PJX2_9EURY</name>